<keyword evidence="3" id="KW-0904">Protein phosphatase</keyword>
<evidence type="ECO:0000259" key="7">
    <source>
        <dbReference type="PROSITE" id="PS50054"/>
    </source>
</evidence>
<evidence type="ECO:0000256" key="1">
    <source>
        <dbReference type="ARBA" id="ARBA00022794"/>
    </source>
</evidence>
<dbReference type="Ensembl" id="ENSNMLT00000037491.1">
    <property type="protein sequence ID" value="ENSNMLP00000033650.1"/>
    <property type="gene ID" value="ENSNMLG00000021035.1"/>
</dbReference>
<evidence type="ECO:0000259" key="9">
    <source>
        <dbReference type="PROSITE" id="PS50056"/>
    </source>
</evidence>
<evidence type="ECO:0000256" key="4">
    <source>
        <dbReference type="ARBA" id="ARBA00056295"/>
    </source>
</evidence>
<keyword evidence="11" id="KW-1185">Reference proteome</keyword>
<evidence type="ECO:0000256" key="2">
    <source>
        <dbReference type="ARBA" id="ARBA00022801"/>
    </source>
</evidence>
<dbReference type="SMART" id="SM00195">
    <property type="entry name" value="DSPc"/>
    <property type="match status" value="1"/>
</dbReference>
<keyword evidence="1" id="KW-0970">Cilium biogenesis/degradation</keyword>
<dbReference type="InterPro" id="IPR050561">
    <property type="entry name" value="PTP"/>
</dbReference>
<sequence>MAQTAGGALMEFIRAPRSKYTIFGEAIRYVIPAHVQCSYGCGGQACKYDNPTYWSEDQQAILGLYSSWVTDHILACSRPSTEIIEKYEIIDQFRRDGIKTLINLQTPGEHADCGNPLEPKSGFSYLPEVFMENNIYFYNFAWSDYGVGSLTAVLDMVKVMAFALQEGKVAVHCHAGLGRTGVLIACFITYTTIMTANEAISYVRSKRPNSIQTRTQLRCVRQFVQFLVPLRSIFSCAKPLTYPVTLTQYLYRQRHMLHGYERRQLRYLPKLVQLVCKLLIDIAENRQVIEEDILEAPDSEDLEKEQSIIEQLGPEIFCSNIPRLPGSPKLPRHFHEPPIFYHRKSLSYSESDLRRLGSDLNLFAPSPTSLSQNDLRFPAPHTCAQLKQWNSNASIATLSSTSSLWEIKNLEHQKDGSILIRKAKRSAIRRSESMGFSEKRGMLDRLREEMETNMRKANCKEEEYSEVPFITLQTELSLDARRLLVAQSLAVDLLQDGQEQHKSKVLKWEAELNQGGAWERLCLERDPFILSGLMWAWLEQLREPVISAEIAKALDPSNDSKTILSPLDQGAKETLTCILDCMAHMQFIPEKVENAFLKRTIKTFTGIQDNTPEGSELHKSLSQVLCRVLDDMRSPLIVSDPPRSYFALNSR</sequence>
<dbReference type="Pfam" id="PF00782">
    <property type="entry name" value="DSPc"/>
    <property type="match status" value="1"/>
</dbReference>
<feature type="domain" description="Tyrosine specific protein phosphatases" evidence="9">
    <location>
        <begin position="151"/>
        <end position="218"/>
    </location>
</feature>
<dbReference type="SMART" id="SM00404">
    <property type="entry name" value="PTPc_motif"/>
    <property type="match status" value="1"/>
</dbReference>
<dbReference type="InterPro" id="IPR016130">
    <property type="entry name" value="Tyr_Pase_AS"/>
</dbReference>
<dbReference type="FunFam" id="3.90.190.10:FF:000027">
    <property type="entry name" value="Protein tyrosine phosphatase domain containing 1"/>
    <property type="match status" value="1"/>
</dbReference>
<protein>
    <recommendedName>
        <fullName evidence="6">Protein tyrosine phosphatase domain-containing protein 1</fullName>
    </recommendedName>
</protein>
<dbReference type="PROSITE" id="PS00383">
    <property type="entry name" value="TYR_PHOSPHATASE_1"/>
    <property type="match status" value="1"/>
</dbReference>
<evidence type="ECO:0000256" key="3">
    <source>
        <dbReference type="ARBA" id="ARBA00022912"/>
    </source>
</evidence>
<dbReference type="InterPro" id="IPR000242">
    <property type="entry name" value="PTP_cat"/>
</dbReference>
<dbReference type="AlphaFoldDB" id="A0A8C6WUV6"/>
<dbReference type="InterPro" id="IPR000387">
    <property type="entry name" value="Tyr_Pase_dom"/>
</dbReference>
<proteinExistence type="inferred from homology"/>
<reference evidence="10" key="2">
    <citation type="submission" date="2025-09" db="UniProtKB">
        <authorList>
            <consortium name="Ensembl"/>
        </authorList>
    </citation>
    <scope>IDENTIFICATION</scope>
</reference>
<dbReference type="CDD" id="cd14506">
    <property type="entry name" value="PTP_PTPDC1"/>
    <property type="match status" value="1"/>
</dbReference>
<organism evidence="10 11">
    <name type="scientific">Neogobius melanostomus</name>
    <name type="common">round goby</name>
    <dbReference type="NCBI Taxonomy" id="47308"/>
    <lineage>
        <taxon>Eukaryota</taxon>
        <taxon>Metazoa</taxon>
        <taxon>Chordata</taxon>
        <taxon>Craniata</taxon>
        <taxon>Vertebrata</taxon>
        <taxon>Euteleostomi</taxon>
        <taxon>Actinopterygii</taxon>
        <taxon>Neopterygii</taxon>
        <taxon>Teleostei</taxon>
        <taxon>Neoteleostei</taxon>
        <taxon>Acanthomorphata</taxon>
        <taxon>Gobiaria</taxon>
        <taxon>Gobiiformes</taxon>
        <taxon>Gobioidei</taxon>
        <taxon>Gobiidae</taxon>
        <taxon>Benthophilinae</taxon>
        <taxon>Neogobiini</taxon>
        <taxon>Neogobius</taxon>
    </lineage>
</organism>
<dbReference type="InterPro" id="IPR000340">
    <property type="entry name" value="Dual-sp_phosphatase_cat-dom"/>
</dbReference>
<dbReference type="PROSITE" id="PS50055">
    <property type="entry name" value="TYR_PHOSPHATASE_PTP"/>
    <property type="match status" value="1"/>
</dbReference>
<dbReference type="InterPro" id="IPR029021">
    <property type="entry name" value="Prot-tyrosine_phosphatase-like"/>
</dbReference>
<dbReference type="GO" id="GO:0004725">
    <property type="term" value="F:protein tyrosine phosphatase activity"/>
    <property type="evidence" value="ECO:0007669"/>
    <property type="project" value="InterPro"/>
</dbReference>
<dbReference type="PROSITE" id="PS50056">
    <property type="entry name" value="TYR_PHOSPHATASE_2"/>
    <property type="match status" value="1"/>
</dbReference>
<evidence type="ECO:0000259" key="8">
    <source>
        <dbReference type="PROSITE" id="PS50055"/>
    </source>
</evidence>
<dbReference type="Proteomes" id="UP000694523">
    <property type="component" value="Unplaced"/>
</dbReference>
<dbReference type="InterPro" id="IPR049573">
    <property type="entry name" value="PTPDC1_PTP"/>
</dbReference>
<dbReference type="PANTHER" id="PTHR23339">
    <property type="entry name" value="TYROSINE SPECIFIC PROTEIN PHOSPHATASE AND DUAL SPECIFICITY PROTEIN PHOSPHATASE"/>
    <property type="match status" value="1"/>
</dbReference>
<evidence type="ECO:0000256" key="5">
    <source>
        <dbReference type="ARBA" id="ARBA00060867"/>
    </source>
</evidence>
<dbReference type="InterPro" id="IPR003595">
    <property type="entry name" value="Tyr_Pase_cat"/>
</dbReference>
<dbReference type="PROSITE" id="PS50054">
    <property type="entry name" value="TYR_PHOSPHATASE_DUAL"/>
    <property type="match status" value="1"/>
</dbReference>
<evidence type="ECO:0000313" key="10">
    <source>
        <dbReference type="Ensembl" id="ENSNMLP00000033650.1"/>
    </source>
</evidence>
<dbReference type="SUPFAM" id="SSF52799">
    <property type="entry name" value="(Phosphotyrosine protein) phosphatases II"/>
    <property type="match status" value="1"/>
</dbReference>
<dbReference type="InterPro" id="IPR020422">
    <property type="entry name" value="TYR_PHOSPHATASE_DUAL_dom"/>
</dbReference>
<evidence type="ECO:0000256" key="6">
    <source>
        <dbReference type="ARBA" id="ARBA00072096"/>
    </source>
</evidence>
<dbReference type="Gene3D" id="3.90.190.10">
    <property type="entry name" value="Protein tyrosine phosphatase superfamily"/>
    <property type="match status" value="1"/>
</dbReference>
<comment type="similarity">
    <text evidence="5">Belongs to the protein-tyrosine phosphatase family. Non-receptor class PTPDC1 subfamily.</text>
</comment>
<name>A0A8C6WUV6_9GOBI</name>
<comment type="function">
    <text evidence="4">May play roles in cilia formation and/or maintenance.</text>
</comment>
<feature type="domain" description="Tyrosine-protein phosphatase" evidence="8">
    <location>
        <begin position="134"/>
        <end position="227"/>
    </location>
</feature>
<dbReference type="GO" id="GO:0060271">
    <property type="term" value="P:cilium assembly"/>
    <property type="evidence" value="ECO:0007669"/>
    <property type="project" value="InterPro"/>
</dbReference>
<feature type="domain" description="Tyrosine-protein phosphatase" evidence="7">
    <location>
        <begin position="65"/>
        <end position="236"/>
    </location>
</feature>
<accession>A0A8C6WUV6</accession>
<reference evidence="10" key="1">
    <citation type="submission" date="2025-08" db="UniProtKB">
        <authorList>
            <consortium name="Ensembl"/>
        </authorList>
    </citation>
    <scope>IDENTIFICATION</scope>
</reference>
<keyword evidence="2" id="KW-0378">Hydrolase</keyword>
<evidence type="ECO:0000313" key="11">
    <source>
        <dbReference type="Proteomes" id="UP000694523"/>
    </source>
</evidence>